<dbReference type="KEGG" id="mth:MTH_1171"/>
<keyword evidence="6" id="KW-0411">Iron-sulfur</keyword>
<keyword evidence="2" id="KW-0004">4Fe-4S</keyword>
<dbReference type="InParanoid" id="O27239"/>
<dbReference type="PANTHER" id="PTHR43409:SF17">
    <property type="entry name" value="METHYLTHIOTRANSFERASE MJ0865-RELATED"/>
    <property type="match status" value="1"/>
</dbReference>
<dbReference type="SFLD" id="SFLDG01082">
    <property type="entry name" value="B12-binding_domain_containing"/>
    <property type="match status" value="1"/>
</dbReference>
<evidence type="ECO:0000256" key="4">
    <source>
        <dbReference type="ARBA" id="ARBA00022723"/>
    </source>
</evidence>
<proteinExistence type="predicted"/>
<dbReference type="Proteomes" id="UP000005223">
    <property type="component" value="Chromosome"/>
</dbReference>
<dbReference type="InterPro" id="IPR007197">
    <property type="entry name" value="rSAM"/>
</dbReference>
<dbReference type="GO" id="GO:0046872">
    <property type="term" value="F:metal ion binding"/>
    <property type="evidence" value="ECO:0007669"/>
    <property type="project" value="UniProtKB-KW"/>
</dbReference>
<dbReference type="PROSITE" id="PS01278">
    <property type="entry name" value="MTTASE_RADICAL"/>
    <property type="match status" value="1"/>
</dbReference>
<keyword evidence="9" id="KW-1185">Reference proteome</keyword>
<dbReference type="SFLD" id="SFLDS00029">
    <property type="entry name" value="Radical_SAM"/>
    <property type="match status" value="1"/>
</dbReference>
<dbReference type="InterPro" id="IPR020612">
    <property type="entry name" value="Methylthiotransferase_CS"/>
</dbReference>
<dbReference type="PaxDb" id="187420-MTH_1171"/>
<dbReference type="SMART" id="SM00729">
    <property type="entry name" value="Elp3"/>
    <property type="match status" value="1"/>
</dbReference>
<dbReference type="InterPro" id="IPR006638">
    <property type="entry name" value="Elp3/MiaA/NifB-like_rSAM"/>
</dbReference>
<comment type="cofactor">
    <cofactor evidence="1">
        <name>[4Fe-4S] cluster</name>
        <dbReference type="ChEBI" id="CHEBI:49883"/>
    </cofactor>
</comment>
<dbReference type="Pfam" id="PF04055">
    <property type="entry name" value="Radical_SAM"/>
    <property type="match status" value="1"/>
</dbReference>
<feature type="domain" description="Radical SAM core" evidence="7">
    <location>
        <begin position="151"/>
        <end position="385"/>
    </location>
</feature>
<dbReference type="PANTHER" id="PTHR43409">
    <property type="entry name" value="ANAEROBIC MAGNESIUM-PROTOPORPHYRIN IX MONOMETHYL ESTER CYCLASE-RELATED"/>
    <property type="match status" value="1"/>
</dbReference>
<dbReference type="AlphaFoldDB" id="O27239"/>
<dbReference type="GeneID" id="1471579"/>
<evidence type="ECO:0000256" key="2">
    <source>
        <dbReference type="ARBA" id="ARBA00022485"/>
    </source>
</evidence>
<dbReference type="STRING" id="187420.MTH_1171"/>
<dbReference type="GO" id="GO:0008168">
    <property type="term" value="F:methyltransferase activity"/>
    <property type="evidence" value="ECO:0007669"/>
    <property type="project" value="UniProtKB-KW"/>
</dbReference>
<evidence type="ECO:0000256" key="1">
    <source>
        <dbReference type="ARBA" id="ARBA00001966"/>
    </source>
</evidence>
<dbReference type="HOGENOM" id="CLU_600805_0_0_2"/>
<dbReference type="PROSITE" id="PS51918">
    <property type="entry name" value="RADICAL_SAM"/>
    <property type="match status" value="1"/>
</dbReference>
<organism evidence="8 9">
    <name type="scientific">Methanothermobacter thermautotrophicus (strain ATCC 29096 / DSM 1053 / JCM 10044 / NBRC 100330 / Delta H)</name>
    <name type="common">Methanobacterium thermoautotrophicum</name>
    <dbReference type="NCBI Taxonomy" id="187420"/>
    <lineage>
        <taxon>Archaea</taxon>
        <taxon>Methanobacteriati</taxon>
        <taxon>Methanobacteriota</taxon>
        <taxon>Methanomada group</taxon>
        <taxon>Methanobacteria</taxon>
        <taxon>Methanobacteriales</taxon>
        <taxon>Methanobacteriaceae</taxon>
        <taxon>Methanothermobacter</taxon>
    </lineage>
</organism>
<keyword evidence="8" id="KW-0808">Transferase</keyword>
<dbReference type="InterPro" id="IPR051198">
    <property type="entry name" value="BchE-like"/>
</dbReference>
<dbReference type="EnsemblBacteria" id="AAB85660">
    <property type="protein sequence ID" value="AAB85660"/>
    <property type="gene ID" value="MTH_1171"/>
</dbReference>
<dbReference type="GO" id="GO:0032259">
    <property type="term" value="P:methylation"/>
    <property type="evidence" value="ECO:0007669"/>
    <property type="project" value="UniProtKB-KW"/>
</dbReference>
<dbReference type="SFLD" id="SFLDG01123">
    <property type="entry name" value="methyltransferase_(Class_B)"/>
    <property type="match status" value="1"/>
</dbReference>
<dbReference type="PATRIC" id="fig|187420.15.peg.1148"/>
<keyword evidence="3" id="KW-0949">S-adenosyl-L-methionine</keyword>
<accession>O27239</accession>
<evidence type="ECO:0000313" key="9">
    <source>
        <dbReference type="Proteomes" id="UP000005223"/>
    </source>
</evidence>
<dbReference type="CDD" id="cd01335">
    <property type="entry name" value="Radical_SAM"/>
    <property type="match status" value="1"/>
</dbReference>
<sequence>MSRVTVVTPEHYNYGSMLIAGALRDLGHRVEIRKGFDGVKSEIVFISLQSTIHLLRYRDIINKMGGFRVVGGPVSIDPEMVFRYLDVDLVVMGEGEDKVGPVMELAAGNCKPEDVPGAAFRSPEGIVVSESSPCPMERPLPLVPGDISREDIRGASVYIETHRGCPGNCTFCQVPEFFGRNVRSRPLKDIIMEVRELKSSGARRFAISGGTGTLYGSSKFRGIDEEAFRDLLRCISEVTGSRNLTVPDIRVDMVSPEILDAISEYTNGWVFYGIESGSRRMLRKMKKGITPDQVVEAVELAREYNLKVAGSFIVGYPGEDDDDYQETLELADELMLDDYFVSIAEPLPGTELGEEVMELPEDENPVFMKSSNRRFDSLAEERAFNLLLESYVFRSVPVPMTSRLLKSITEEVRQQQEHIRTVTGCSRESCDGFGGLSL</sequence>
<dbReference type="InterPro" id="IPR023979">
    <property type="entry name" value="CHP04014_B12-bd/rSAM"/>
</dbReference>
<evidence type="ECO:0000256" key="6">
    <source>
        <dbReference type="ARBA" id="ARBA00023014"/>
    </source>
</evidence>
<dbReference type="Gene3D" id="3.80.30.20">
    <property type="entry name" value="tm_1862 like domain"/>
    <property type="match status" value="1"/>
</dbReference>
<gene>
    <name evidence="8" type="ordered locus">MTH_1171</name>
</gene>
<evidence type="ECO:0000313" key="8">
    <source>
        <dbReference type="EMBL" id="AAB85660.1"/>
    </source>
</evidence>
<keyword evidence="8" id="KW-0489">Methyltransferase</keyword>
<protein>
    <submittedName>
        <fullName evidence="8">Phosphonoacetaldehyde methylase</fullName>
    </submittedName>
</protein>
<dbReference type="RefSeq" id="WP_010876795.1">
    <property type="nucleotide sequence ID" value="NC_000916.1"/>
</dbReference>
<dbReference type="InterPro" id="IPR023404">
    <property type="entry name" value="rSAM_horseshoe"/>
</dbReference>
<dbReference type="Gene3D" id="3.40.50.280">
    <property type="entry name" value="Cobalamin-binding domain"/>
    <property type="match status" value="1"/>
</dbReference>
<keyword evidence="4" id="KW-0479">Metal-binding</keyword>
<dbReference type="InterPro" id="IPR034466">
    <property type="entry name" value="Methyltransferase_Class_B"/>
</dbReference>
<dbReference type="GO" id="GO:0051539">
    <property type="term" value="F:4 iron, 4 sulfur cluster binding"/>
    <property type="evidence" value="ECO:0007669"/>
    <property type="project" value="UniProtKB-KW"/>
</dbReference>
<name>O27239_METTH</name>
<evidence type="ECO:0000256" key="3">
    <source>
        <dbReference type="ARBA" id="ARBA00022691"/>
    </source>
</evidence>
<dbReference type="SFLD" id="SFLDG01217">
    <property type="entry name" value="B12-binding_methylthiotransfer"/>
    <property type="match status" value="1"/>
</dbReference>
<evidence type="ECO:0000256" key="5">
    <source>
        <dbReference type="ARBA" id="ARBA00023004"/>
    </source>
</evidence>
<dbReference type="NCBIfam" id="TIGR04014">
    <property type="entry name" value="B12_SAM_MJ_0865"/>
    <property type="match status" value="1"/>
</dbReference>
<dbReference type="EMBL" id="AE000666">
    <property type="protein sequence ID" value="AAB85660.1"/>
    <property type="molecule type" value="Genomic_DNA"/>
</dbReference>
<dbReference type="InterPro" id="IPR058240">
    <property type="entry name" value="rSAM_sf"/>
</dbReference>
<reference evidence="8 9" key="1">
    <citation type="journal article" date="1997" name="J. Bacteriol.">
        <title>Complete genome sequence of Methanobacterium thermoautotrophicum deltaH: functional analysis and comparative genomics.</title>
        <authorList>
            <person name="Smith D.R."/>
            <person name="Doucette-Stamm L.A."/>
            <person name="Deloughery C."/>
            <person name="Lee H.-M."/>
            <person name="Dubois J."/>
            <person name="Aldredge T."/>
            <person name="Bashirzadeh R."/>
            <person name="Blakely D."/>
            <person name="Cook R."/>
            <person name="Gilbert K."/>
            <person name="Harrison D."/>
            <person name="Hoang L."/>
            <person name="Keagle P."/>
            <person name="Lumm W."/>
            <person name="Pothier B."/>
            <person name="Qiu D."/>
            <person name="Spadafora R."/>
            <person name="Vicare R."/>
            <person name="Wang Y."/>
            <person name="Wierzbowski J."/>
            <person name="Gibson R."/>
            <person name="Jiwani N."/>
            <person name="Caruso A."/>
            <person name="Bush D."/>
            <person name="Safer H."/>
            <person name="Patwell D."/>
            <person name="Prabhakar S."/>
            <person name="McDougall S."/>
            <person name="Shimer G."/>
            <person name="Goyal A."/>
            <person name="Pietrovski S."/>
            <person name="Church G.M."/>
            <person name="Daniels C.J."/>
            <person name="Mao J.-i."/>
            <person name="Rice P."/>
            <person name="Nolling J."/>
            <person name="Reeve J.N."/>
        </authorList>
    </citation>
    <scope>NUCLEOTIDE SEQUENCE [LARGE SCALE GENOMIC DNA]</scope>
    <source>
        <strain evidence="9">ATCC 29096 / DSM 1053 / JCM 10044 / NBRC 100330 / Delta H</strain>
    </source>
</reference>
<evidence type="ECO:0000259" key="7">
    <source>
        <dbReference type="PROSITE" id="PS51918"/>
    </source>
</evidence>
<keyword evidence="5" id="KW-0408">Iron</keyword>
<dbReference type="PIR" id="B69023">
    <property type="entry name" value="B69023"/>
</dbReference>
<dbReference type="SUPFAM" id="SSF102114">
    <property type="entry name" value="Radical SAM enzymes"/>
    <property type="match status" value="1"/>
</dbReference>